<feature type="binding site" evidence="1">
    <location>
        <position position="76"/>
    </location>
    <ligand>
        <name>ATP</name>
        <dbReference type="ChEBI" id="CHEBI:30616"/>
    </ligand>
</feature>
<dbReference type="Gene3D" id="1.10.510.10">
    <property type="entry name" value="Transferase(Phosphotransferase) domain 1"/>
    <property type="match status" value="1"/>
</dbReference>
<feature type="domain" description="Protein kinase" evidence="5">
    <location>
        <begin position="47"/>
        <end position="319"/>
    </location>
</feature>
<feature type="region of interest" description="Disordered" evidence="3">
    <location>
        <begin position="407"/>
        <end position="432"/>
    </location>
</feature>
<dbReference type="AlphaFoldDB" id="A0A413FAT4"/>
<keyword evidence="4" id="KW-1133">Transmembrane helix</keyword>
<dbReference type="Proteomes" id="UP000283880">
    <property type="component" value="Unassembled WGS sequence"/>
</dbReference>
<organism evidence="6 7">
    <name type="scientific">Enterocloster asparagiformis</name>
    <dbReference type="NCBI Taxonomy" id="333367"/>
    <lineage>
        <taxon>Bacteria</taxon>
        <taxon>Bacillati</taxon>
        <taxon>Bacillota</taxon>
        <taxon>Clostridia</taxon>
        <taxon>Lachnospirales</taxon>
        <taxon>Lachnospiraceae</taxon>
        <taxon>Enterocloster</taxon>
    </lineage>
</organism>
<evidence type="ECO:0000259" key="5">
    <source>
        <dbReference type="PROSITE" id="PS50011"/>
    </source>
</evidence>
<dbReference type="InterPro" id="IPR017441">
    <property type="entry name" value="Protein_kinase_ATP_BS"/>
</dbReference>
<protein>
    <submittedName>
        <fullName evidence="6">Serine/threonine protein kinase</fullName>
    </submittedName>
</protein>
<feature type="compositionally biased region" description="Low complexity" evidence="3">
    <location>
        <begin position="422"/>
        <end position="432"/>
    </location>
</feature>
<dbReference type="InterPro" id="IPR032675">
    <property type="entry name" value="LRR_dom_sf"/>
</dbReference>
<dbReference type="SUPFAM" id="SSF56112">
    <property type="entry name" value="Protein kinase-like (PK-like)"/>
    <property type="match status" value="1"/>
</dbReference>
<dbReference type="RefSeq" id="WP_050785384.1">
    <property type="nucleotide sequence ID" value="NZ_JAWYJI010000172.1"/>
</dbReference>
<dbReference type="Gene3D" id="3.80.10.10">
    <property type="entry name" value="Ribonuclease Inhibitor"/>
    <property type="match status" value="1"/>
</dbReference>
<dbReference type="PROSITE" id="PS00107">
    <property type="entry name" value="PROTEIN_KINASE_ATP"/>
    <property type="match status" value="1"/>
</dbReference>
<evidence type="ECO:0000256" key="3">
    <source>
        <dbReference type="SAM" id="MobiDB-lite"/>
    </source>
</evidence>
<keyword evidence="6" id="KW-0808">Transferase</keyword>
<sequence length="732" mass="81316">MQMRRCMKCMEELLEGDRFCPVCGYDQDSGSQPSNALKQNTVLHSRYLIGNVIGRGGFGITYVSWDMTLEMKVAVKEYFPTGTAARSNSYSNEIQWDFTDEGKIGWSDGIQRFLKEARKMAKLDSVSSIVRVRDAFDENQTAYIVMDFVEGVTLKNYLLSHGVLRYGECMRLLSPILDSLAMIHDRGFIHRDISPDNIMLQPDGTARLLDMGAAVDVRANKGHASMAVIKRNFSAPEQYMETEILGSWTDVYAMAATMYYCMTGKVVPEAMERELKKTPLCFDPNLYIPVHVIGALCDGLKMQADGRIQDMQELKRRLTAQEADASEDTAGDEAIKETPVQDQIPKTERVDQAEESGRYSIKEDTGRSKRLKQGMKIALVAVGLMSTMCVLTMMFFLFRDSVSSASSDGKESAKMESAGWKTQATTESRATEATEPSLEIDYDFCYETDEIKSGIILTEYLGEESSIKLPSEMVGLPVTELGEYLFNGNSTLEKVILPEHLEYISYWTFKDCVNLKQVEIPDSLRVIYDGAFEGCTSLQYLELPEGLWKISLSAFQNTGLKSLTIPSTVEVLEGSSGILSIENLTFAEGNSTYKMVDGVIYNINGGLTDFPESRGGEFTVPAEVNVIESFAFNNTSLTTLMIPGNVKVIEMYGATGSHSLETVVMEDGVEALGDSCFSGCDNLREVVIPQSVMMIGGYAFSRCDSLKSVTISRDCQVTESTFDPSVEIQYYD</sequence>
<dbReference type="CDD" id="cd14014">
    <property type="entry name" value="STKc_PknB_like"/>
    <property type="match status" value="1"/>
</dbReference>
<accession>A0A413FAT4</accession>
<name>A0A413FAT4_9FIRM</name>
<evidence type="ECO:0000256" key="2">
    <source>
        <dbReference type="SAM" id="Coils"/>
    </source>
</evidence>
<dbReference type="SUPFAM" id="SSF52058">
    <property type="entry name" value="L domain-like"/>
    <property type="match status" value="1"/>
</dbReference>
<keyword evidence="6" id="KW-0418">Kinase</keyword>
<keyword evidence="6" id="KW-0723">Serine/threonine-protein kinase</keyword>
<dbReference type="Gene3D" id="3.30.200.20">
    <property type="entry name" value="Phosphorylase Kinase, domain 1"/>
    <property type="match status" value="1"/>
</dbReference>
<keyword evidence="2" id="KW-0175">Coiled coil</keyword>
<gene>
    <name evidence="6" type="ORF">DWV29_20130</name>
</gene>
<dbReference type="OrthoDB" id="9788659at2"/>
<feature type="region of interest" description="Disordered" evidence="3">
    <location>
        <begin position="347"/>
        <end position="366"/>
    </location>
</feature>
<proteinExistence type="predicted"/>
<dbReference type="InterPro" id="IPR000719">
    <property type="entry name" value="Prot_kinase_dom"/>
</dbReference>
<keyword evidence="4" id="KW-0812">Transmembrane</keyword>
<feature type="coiled-coil region" evidence="2">
    <location>
        <begin position="301"/>
        <end position="328"/>
    </location>
</feature>
<evidence type="ECO:0000313" key="6">
    <source>
        <dbReference type="EMBL" id="RGX26021.1"/>
    </source>
</evidence>
<dbReference type="InterPro" id="IPR026906">
    <property type="entry name" value="LRR_5"/>
</dbReference>
<dbReference type="EMBL" id="QSBM01000017">
    <property type="protein sequence ID" value="RGX26021.1"/>
    <property type="molecule type" value="Genomic_DNA"/>
</dbReference>
<dbReference type="GO" id="GO:0005524">
    <property type="term" value="F:ATP binding"/>
    <property type="evidence" value="ECO:0007669"/>
    <property type="project" value="UniProtKB-UniRule"/>
</dbReference>
<dbReference type="InterPro" id="IPR008266">
    <property type="entry name" value="Tyr_kinase_AS"/>
</dbReference>
<keyword evidence="1" id="KW-0547">Nucleotide-binding</keyword>
<dbReference type="InterPro" id="IPR053139">
    <property type="entry name" value="Surface_bspA-like"/>
</dbReference>
<evidence type="ECO:0000256" key="4">
    <source>
        <dbReference type="SAM" id="Phobius"/>
    </source>
</evidence>
<keyword evidence="1" id="KW-0067">ATP-binding</keyword>
<dbReference type="InterPro" id="IPR011009">
    <property type="entry name" value="Kinase-like_dom_sf"/>
</dbReference>
<dbReference type="PANTHER" id="PTHR45661:SF3">
    <property type="entry name" value="IG-LIKE DOMAIN-CONTAINING PROTEIN"/>
    <property type="match status" value="1"/>
</dbReference>
<keyword evidence="4" id="KW-0472">Membrane</keyword>
<feature type="transmembrane region" description="Helical" evidence="4">
    <location>
        <begin position="377"/>
        <end position="398"/>
    </location>
</feature>
<dbReference type="PROSITE" id="PS50011">
    <property type="entry name" value="PROTEIN_KINASE_DOM"/>
    <property type="match status" value="1"/>
</dbReference>
<dbReference type="GO" id="GO:0004674">
    <property type="term" value="F:protein serine/threonine kinase activity"/>
    <property type="evidence" value="ECO:0007669"/>
    <property type="project" value="UniProtKB-KW"/>
</dbReference>
<reference evidence="6 7" key="1">
    <citation type="submission" date="2018-08" db="EMBL/GenBank/DDBJ databases">
        <title>A genome reference for cultivated species of the human gut microbiota.</title>
        <authorList>
            <person name="Zou Y."/>
            <person name="Xue W."/>
            <person name="Luo G."/>
        </authorList>
    </citation>
    <scope>NUCLEOTIDE SEQUENCE [LARGE SCALE GENOMIC DNA]</scope>
    <source>
        <strain evidence="6 7">AF04-15</strain>
    </source>
</reference>
<dbReference type="Pfam" id="PF00069">
    <property type="entry name" value="Pkinase"/>
    <property type="match status" value="1"/>
</dbReference>
<evidence type="ECO:0000313" key="7">
    <source>
        <dbReference type="Proteomes" id="UP000283880"/>
    </source>
</evidence>
<evidence type="ECO:0000256" key="1">
    <source>
        <dbReference type="PROSITE-ProRule" id="PRU10141"/>
    </source>
</evidence>
<dbReference type="Pfam" id="PF13306">
    <property type="entry name" value="LRR_5"/>
    <property type="match status" value="2"/>
</dbReference>
<dbReference type="PANTHER" id="PTHR45661">
    <property type="entry name" value="SURFACE ANTIGEN"/>
    <property type="match status" value="1"/>
</dbReference>
<comment type="caution">
    <text evidence="6">The sequence shown here is derived from an EMBL/GenBank/DDBJ whole genome shotgun (WGS) entry which is preliminary data.</text>
</comment>
<dbReference type="PROSITE" id="PS00109">
    <property type="entry name" value="PROTEIN_KINASE_TYR"/>
    <property type="match status" value="1"/>
</dbReference>